<geneLocation type="mitochondrion" evidence="2"/>
<dbReference type="Gene3D" id="1.20.1300.10">
    <property type="entry name" value="Fumarate reductase/succinate dehydrogenase, transmembrane subunit"/>
    <property type="match status" value="1"/>
</dbReference>
<organism evidence="2">
    <name type="scientific">Gracilaria salicornia</name>
    <dbReference type="NCBI Taxonomy" id="172968"/>
    <lineage>
        <taxon>Eukaryota</taxon>
        <taxon>Rhodophyta</taxon>
        <taxon>Florideophyceae</taxon>
        <taxon>Rhodymeniophycidae</taxon>
        <taxon>Gracilariales</taxon>
        <taxon>Gracilariaceae</taxon>
        <taxon>Gracilaria</taxon>
    </lineage>
</organism>
<keyword evidence="2" id="KW-0496">Mitochondrion</keyword>
<dbReference type="EMBL" id="KT373903">
    <property type="protein sequence ID" value="AMR57132.1"/>
    <property type="molecule type" value="Genomic_DNA"/>
</dbReference>
<evidence type="ECO:0000313" key="2">
    <source>
        <dbReference type="EMBL" id="AHG53082.1"/>
    </source>
</evidence>
<name>W8DUG1_9FLOR</name>
<keyword evidence="1" id="KW-0812">Transmembrane</keyword>
<proteinExistence type="predicted"/>
<sequence length="79" mass="9107">MFNRTWVFMRFGGVFTISGIFLDIEVVVLFIGLILLHMNLGLRAIVTDYIHIKKSKTILLILIRISSIEVGRYVLELLL</sequence>
<evidence type="ECO:0000256" key="1">
    <source>
        <dbReference type="SAM" id="Phobius"/>
    </source>
</evidence>
<dbReference type="EMBL" id="KF824534">
    <property type="protein sequence ID" value="AHG53082.1"/>
    <property type="molecule type" value="Genomic_DNA"/>
</dbReference>
<protein>
    <submittedName>
        <fullName evidence="2">SdhD</fullName>
    </submittedName>
</protein>
<dbReference type="RefSeq" id="YP_009019495.1">
    <property type="nucleotide sequence ID" value="NC_023784.1"/>
</dbReference>
<gene>
    <name evidence="2" type="primary">sdhD</name>
</gene>
<reference evidence="2" key="1">
    <citation type="journal article" date="2014" name="Phycologia">
        <title>Highly conserved organellar genomes in the Gracilariales as inferred using new data from the Hawaiian invasive red alga Gracilaria salicornia (Rhodophyta).</title>
        <authorList>
            <person name="Campbell M.A."/>
            <person name="Presting G.G."/>
            <person name="Bennett M.S."/>
            <person name="Sherwood A.R."/>
        </authorList>
    </citation>
    <scope>NUCLEOTIDE SEQUENCE</scope>
</reference>
<dbReference type="AlphaFoldDB" id="W8DUG1"/>
<dbReference type="InterPro" id="IPR034804">
    <property type="entry name" value="SQR/QFR_C/D"/>
</dbReference>
<evidence type="ECO:0000313" key="3">
    <source>
        <dbReference type="EMBL" id="AMR57132.1"/>
    </source>
</evidence>
<reference evidence="3" key="2">
    <citation type="journal article" date="2016" name="Phycologia">
        <title>Complete mitochondrial genome, genetic diversity and molecular phylogeny of Gracilaria salicornia (Rhodophyta: Gracilariaceae).</title>
        <authorList>
            <person name="Song S.-L."/>
            <person name="Yong H.-S."/>
            <person name="Lim P.-E."/>
            <person name="Ng P.-K."/>
            <person name="Phang S.-M."/>
        </authorList>
    </citation>
    <scope>NUCLEOTIDE SEQUENCE</scope>
    <source>
        <strain evidence="3">GS1</strain>
    </source>
</reference>
<dbReference type="SUPFAM" id="SSF81343">
    <property type="entry name" value="Fumarate reductase respiratory complex transmembrane subunits"/>
    <property type="match status" value="1"/>
</dbReference>
<keyword evidence="1" id="KW-1133">Transmembrane helix</keyword>
<dbReference type="GeneID" id="18667359"/>
<accession>W8DUG1</accession>
<feature type="transmembrane region" description="Helical" evidence="1">
    <location>
        <begin position="12"/>
        <end position="36"/>
    </location>
</feature>
<keyword evidence="1" id="KW-0472">Membrane</keyword>
<dbReference type="GO" id="GO:0016020">
    <property type="term" value="C:membrane"/>
    <property type="evidence" value="ECO:0007669"/>
    <property type="project" value="InterPro"/>
</dbReference>